<dbReference type="InterPro" id="IPR050738">
    <property type="entry name" value="Sulfatase"/>
</dbReference>
<evidence type="ECO:0000256" key="2">
    <source>
        <dbReference type="ARBA" id="ARBA00008779"/>
    </source>
</evidence>
<keyword evidence="3" id="KW-0479">Metal-binding</keyword>
<dbReference type="Proteomes" id="UP000315724">
    <property type="component" value="Chromosome"/>
</dbReference>
<accession>A0A517QSC9</accession>
<evidence type="ECO:0000256" key="6">
    <source>
        <dbReference type="ARBA" id="ARBA00022837"/>
    </source>
</evidence>
<evidence type="ECO:0000256" key="7">
    <source>
        <dbReference type="SAM" id="SignalP"/>
    </source>
</evidence>
<keyword evidence="5 9" id="KW-0378">Hydrolase</keyword>
<dbReference type="RefSeq" id="WP_145202647.1">
    <property type="nucleotide sequence ID" value="NZ_CP036267.1"/>
</dbReference>
<dbReference type="Gene3D" id="3.30.1120.10">
    <property type="match status" value="1"/>
</dbReference>
<comment type="similarity">
    <text evidence="2">Belongs to the sulfatase family.</text>
</comment>
<feature type="chain" id="PRO_5022245484" evidence="7">
    <location>
        <begin position="20"/>
        <end position="465"/>
    </location>
</feature>
<protein>
    <submittedName>
        <fullName evidence="9">Arylsulfatase</fullName>
        <ecNumber evidence="9">3.1.6.1</ecNumber>
    </submittedName>
</protein>
<dbReference type="GO" id="GO:0046872">
    <property type="term" value="F:metal ion binding"/>
    <property type="evidence" value="ECO:0007669"/>
    <property type="project" value="UniProtKB-KW"/>
</dbReference>
<evidence type="ECO:0000256" key="3">
    <source>
        <dbReference type="ARBA" id="ARBA00022723"/>
    </source>
</evidence>
<proteinExistence type="inferred from homology"/>
<evidence type="ECO:0000256" key="4">
    <source>
        <dbReference type="ARBA" id="ARBA00022729"/>
    </source>
</evidence>
<keyword evidence="6" id="KW-0106">Calcium</keyword>
<reference evidence="9 10" key="1">
    <citation type="submission" date="2019-02" db="EMBL/GenBank/DDBJ databases">
        <title>Deep-cultivation of Planctomycetes and their phenomic and genomic characterization uncovers novel biology.</title>
        <authorList>
            <person name="Wiegand S."/>
            <person name="Jogler M."/>
            <person name="Boedeker C."/>
            <person name="Pinto D."/>
            <person name="Vollmers J."/>
            <person name="Rivas-Marin E."/>
            <person name="Kohn T."/>
            <person name="Peeters S.H."/>
            <person name="Heuer A."/>
            <person name="Rast P."/>
            <person name="Oberbeckmann S."/>
            <person name="Bunk B."/>
            <person name="Jeske O."/>
            <person name="Meyerdierks A."/>
            <person name="Storesund J.E."/>
            <person name="Kallscheuer N."/>
            <person name="Luecker S."/>
            <person name="Lage O.M."/>
            <person name="Pohl T."/>
            <person name="Merkel B.J."/>
            <person name="Hornburger P."/>
            <person name="Mueller R.-W."/>
            <person name="Bruemmer F."/>
            <person name="Labrenz M."/>
            <person name="Spormann A.M."/>
            <person name="Op den Camp H."/>
            <person name="Overmann J."/>
            <person name="Amann R."/>
            <person name="Jetten M.S.M."/>
            <person name="Mascher T."/>
            <person name="Medema M.H."/>
            <person name="Devos D.P."/>
            <person name="Kaster A.-K."/>
            <person name="Ovreas L."/>
            <person name="Rohde M."/>
            <person name="Galperin M.Y."/>
            <person name="Jogler C."/>
        </authorList>
    </citation>
    <scope>NUCLEOTIDE SEQUENCE [LARGE SCALE GENOMIC DNA]</scope>
    <source>
        <strain evidence="9 10">Mal48</strain>
    </source>
</reference>
<dbReference type="AlphaFoldDB" id="A0A517QSC9"/>
<dbReference type="PANTHER" id="PTHR42693:SF42">
    <property type="entry name" value="ARYLSULFATASE G"/>
    <property type="match status" value="1"/>
</dbReference>
<comment type="cofactor">
    <cofactor evidence="1">
        <name>Ca(2+)</name>
        <dbReference type="ChEBI" id="CHEBI:29108"/>
    </cofactor>
</comment>
<dbReference type="OrthoDB" id="9783154at2"/>
<dbReference type="CDD" id="cd16144">
    <property type="entry name" value="ARS_like"/>
    <property type="match status" value="1"/>
</dbReference>
<keyword evidence="10" id="KW-1185">Reference proteome</keyword>
<feature type="signal peptide" evidence="7">
    <location>
        <begin position="1"/>
        <end position="19"/>
    </location>
</feature>
<sequence precursor="true">MTRLFCIVFLLFFGGLASCEGTEKPNIVFFFIDDLGWADVGFMGSEFYETPNIDKLAAESMIFTDAYANAPNCAPSRACLMSGKYPPRHGIYTVGDPRRGNHKHRKLEPIGNETVLAEEFVTIAEALKTNGYTTATMGKWHLGKDPTTQGFDVNIAGREWGSPSGGGYHSPYQYPNLSQKKAGEYLTNRLTDEACRFIESNKEKPFFLYLTHYAVHTPIQAEENLRQKYDQKTPGKHQKNSKYAAMVESVDNSVGQVMRKLNELSLTKNTIVIFYSDNGGHSGATSNHPLRGAKGMLYEGGIREPFLCRWDGVTKPGSRCDEPIIGIDLYPTFLEMTGTAKPNGYELDGTSIVPLLKDSQSSLNREAIFWHFPCYLQGKGDPQGGPFRTTPAGAIRKGDWKLIEWFETGHRELYNLREDLGEKRNMVESQPEIANDLYQSLVNWREAVQAPIPTAPNPQYRPSRN</sequence>
<dbReference type="PROSITE" id="PS51257">
    <property type="entry name" value="PROKAR_LIPOPROTEIN"/>
    <property type="match status" value="1"/>
</dbReference>
<dbReference type="InterPro" id="IPR017850">
    <property type="entry name" value="Alkaline_phosphatase_core_sf"/>
</dbReference>
<feature type="domain" description="Sulfatase N-terminal" evidence="8">
    <location>
        <begin position="25"/>
        <end position="338"/>
    </location>
</feature>
<dbReference type="GO" id="GO:0004065">
    <property type="term" value="F:arylsulfatase activity"/>
    <property type="evidence" value="ECO:0007669"/>
    <property type="project" value="UniProtKB-EC"/>
</dbReference>
<dbReference type="Gene3D" id="3.40.720.10">
    <property type="entry name" value="Alkaline Phosphatase, subunit A"/>
    <property type="match status" value="1"/>
</dbReference>
<evidence type="ECO:0000259" key="8">
    <source>
        <dbReference type="Pfam" id="PF00884"/>
    </source>
</evidence>
<dbReference type="SUPFAM" id="SSF53649">
    <property type="entry name" value="Alkaline phosphatase-like"/>
    <property type="match status" value="1"/>
</dbReference>
<evidence type="ECO:0000256" key="5">
    <source>
        <dbReference type="ARBA" id="ARBA00022801"/>
    </source>
</evidence>
<dbReference type="Pfam" id="PF00884">
    <property type="entry name" value="Sulfatase"/>
    <property type="match status" value="1"/>
</dbReference>
<evidence type="ECO:0000313" key="9">
    <source>
        <dbReference type="EMBL" id="QDT34546.1"/>
    </source>
</evidence>
<keyword evidence="4 7" id="KW-0732">Signal</keyword>
<dbReference type="EMBL" id="CP036267">
    <property type="protein sequence ID" value="QDT34546.1"/>
    <property type="molecule type" value="Genomic_DNA"/>
</dbReference>
<dbReference type="EC" id="3.1.6.1" evidence="9"/>
<evidence type="ECO:0000256" key="1">
    <source>
        <dbReference type="ARBA" id="ARBA00001913"/>
    </source>
</evidence>
<dbReference type="KEGG" id="tpol:Mal48_38080"/>
<organism evidence="9 10">
    <name type="scientific">Thalassoglobus polymorphus</name>
    <dbReference type="NCBI Taxonomy" id="2527994"/>
    <lineage>
        <taxon>Bacteria</taxon>
        <taxon>Pseudomonadati</taxon>
        <taxon>Planctomycetota</taxon>
        <taxon>Planctomycetia</taxon>
        <taxon>Planctomycetales</taxon>
        <taxon>Planctomycetaceae</taxon>
        <taxon>Thalassoglobus</taxon>
    </lineage>
</organism>
<gene>
    <name evidence="9" type="primary">atsA_36</name>
    <name evidence="9" type="ORF">Mal48_38080</name>
</gene>
<dbReference type="InterPro" id="IPR000917">
    <property type="entry name" value="Sulfatase_N"/>
</dbReference>
<dbReference type="PANTHER" id="PTHR42693">
    <property type="entry name" value="ARYLSULFATASE FAMILY MEMBER"/>
    <property type="match status" value="1"/>
</dbReference>
<evidence type="ECO:0000313" key="10">
    <source>
        <dbReference type="Proteomes" id="UP000315724"/>
    </source>
</evidence>
<name>A0A517QSC9_9PLAN</name>